<dbReference type="EMBL" id="AMGY01000001">
    <property type="protein sequence ID" value="EXJ92151.1"/>
    <property type="molecule type" value="Genomic_DNA"/>
</dbReference>
<dbReference type="CDD" id="cd00067">
    <property type="entry name" value="GAL4"/>
    <property type="match status" value="1"/>
</dbReference>
<dbReference type="SMART" id="SM00066">
    <property type="entry name" value="GAL4"/>
    <property type="match status" value="1"/>
</dbReference>
<dbReference type="GO" id="GO:0005634">
    <property type="term" value="C:nucleus"/>
    <property type="evidence" value="ECO:0007669"/>
    <property type="project" value="UniProtKB-SubCell"/>
</dbReference>
<evidence type="ECO:0000256" key="6">
    <source>
        <dbReference type="ARBA" id="ARBA00023242"/>
    </source>
</evidence>
<keyword evidence="4" id="KW-0238">DNA-binding</keyword>
<dbReference type="AlphaFoldDB" id="W9YSA8"/>
<keyword evidence="2" id="KW-0479">Metal-binding</keyword>
<evidence type="ECO:0000256" key="1">
    <source>
        <dbReference type="ARBA" id="ARBA00004123"/>
    </source>
</evidence>
<dbReference type="eggNOG" id="ENOG502S6G9">
    <property type="taxonomic scope" value="Eukaryota"/>
</dbReference>
<dbReference type="Pfam" id="PF00172">
    <property type="entry name" value="Zn_clus"/>
    <property type="match status" value="1"/>
</dbReference>
<dbReference type="GO" id="GO:0000981">
    <property type="term" value="F:DNA-binding transcription factor activity, RNA polymerase II-specific"/>
    <property type="evidence" value="ECO:0007669"/>
    <property type="project" value="InterPro"/>
</dbReference>
<evidence type="ECO:0000256" key="4">
    <source>
        <dbReference type="ARBA" id="ARBA00023125"/>
    </source>
</evidence>
<keyword evidence="3" id="KW-0805">Transcription regulation</keyword>
<feature type="region of interest" description="Disordered" evidence="7">
    <location>
        <begin position="597"/>
        <end position="617"/>
    </location>
</feature>
<accession>W9YSA8</accession>
<protein>
    <recommendedName>
        <fullName evidence="8">Zn(2)-C6 fungal-type domain-containing protein</fullName>
    </recommendedName>
</protein>
<dbReference type="InterPro" id="IPR001138">
    <property type="entry name" value="Zn2Cys6_DnaBD"/>
</dbReference>
<dbReference type="SUPFAM" id="SSF57701">
    <property type="entry name" value="Zn2/Cys6 DNA-binding domain"/>
    <property type="match status" value="1"/>
</dbReference>
<organism evidence="9 10">
    <name type="scientific">Capronia epimyces CBS 606.96</name>
    <dbReference type="NCBI Taxonomy" id="1182542"/>
    <lineage>
        <taxon>Eukaryota</taxon>
        <taxon>Fungi</taxon>
        <taxon>Dikarya</taxon>
        <taxon>Ascomycota</taxon>
        <taxon>Pezizomycotina</taxon>
        <taxon>Eurotiomycetes</taxon>
        <taxon>Chaetothyriomycetidae</taxon>
        <taxon>Chaetothyriales</taxon>
        <taxon>Herpotrichiellaceae</taxon>
        <taxon>Capronia</taxon>
    </lineage>
</organism>
<dbReference type="Proteomes" id="UP000019478">
    <property type="component" value="Unassembled WGS sequence"/>
</dbReference>
<dbReference type="PROSITE" id="PS50048">
    <property type="entry name" value="ZN2_CY6_FUNGAL_2"/>
    <property type="match status" value="1"/>
</dbReference>
<dbReference type="RefSeq" id="XP_007729041.1">
    <property type="nucleotide sequence ID" value="XM_007730851.1"/>
</dbReference>
<evidence type="ECO:0000256" key="5">
    <source>
        <dbReference type="ARBA" id="ARBA00023163"/>
    </source>
</evidence>
<comment type="caution">
    <text evidence="9">The sequence shown here is derived from an EMBL/GenBank/DDBJ whole genome shotgun (WGS) entry which is preliminary data.</text>
</comment>
<dbReference type="GO" id="GO:0003677">
    <property type="term" value="F:DNA binding"/>
    <property type="evidence" value="ECO:0007669"/>
    <property type="project" value="UniProtKB-KW"/>
</dbReference>
<feature type="compositionally biased region" description="Basic and acidic residues" evidence="7">
    <location>
        <begin position="606"/>
        <end position="617"/>
    </location>
</feature>
<dbReference type="PANTHER" id="PTHR46910">
    <property type="entry name" value="TRANSCRIPTION FACTOR PDR1"/>
    <property type="match status" value="1"/>
</dbReference>
<evidence type="ECO:0000313" key="9">
    <source>
        <dbReference type="EMBL" id="EXJ92151.1"/>
    </source>
</evidence>
<name>W9YSA8_9EURO</name>
<dbReference type="GeneID" id="19164841"/>
<dbReference type="PANTHER" id="PTHR46910:SF3">
    <property type="entry name" value="HALOTOLERANCE PROTEIN 9-RELATED"/>
    <property type="match status" value="1"/>
</dbReference>
<dbReference type="Gene3D" id="4.10.240.10">
    <property type="entry name" value="Zn(2)-C6 fungal-type DNA-binding domain"/>
    <property type="match status" value="1"/>
</dbReference>
<feature type="region of interest" description="Disordered" evidence="7">
    <location>
        <begin position="1"/>
        <end position="40"/>
    </location>
</feature>
<gene>
    <name evidence="9" type="ORF">A1O3_00701</name>
</gene>
<feature type="domain" description="Zn(2)-C6 fungal-type" evidence="8">
    <location>
        <begin position="47"/>
        <end position="77"/>
    </location>
</feature>
<keyword evidence="5" id="KW-0804">Transcription</keyword>
<dbReference type="CDD" id="cd12148">
    <property type="entry name" value="fungal_TF_MHR"/>
    <property type="match status" value="1"/>
</dbReference>
<dbReference type="InterPro" id="IPR036864">
    <property type="entry name" value="Zn2-C6_fun-type_DNA-bd_sf"/>
</dbReference>
<dbReference type="PROSITE" id="PS00463">
    <property type="entry name" value="ZN2_CY6_FUNGAL_1"/>
    <property type="match status" value="1"/>
</dbReference>
<comment type="subcellular location">
    <subcellularLocation>
        <location evidence="1">Nucleus</location>
    </subcellularLocation>
</comment>
<sequence>MPPPHAAISPRPDAPKQLTGLDVDGSPVGDPSTESLSGDPRKYVSHACEACRFRRSKCDGKLPLCSTCKKRRTACTYSDVDRRRGKLKKHETDALVQQVQSLQSIISALQIASDDDALELLRKIRRNECDLLDNLPPSDRPSPVSDVLADYRRSQERDTKPALESNVSTSRIYTPDDLPPEGLVRLGLAAYFDCCFTLFYLFHEQDISIILERVYRSTDPVDTATLCEVCALAAVGSHYDAENVPVPVMEALYRTASVYMNDCVEAHYLRGMRTLLCLSIYSFMTKRRSARLSIASGLQIARWARLHQQVTSHDWHLWGRVYRTLVFMECWLSASLGYQWDLNEEELKIAQLEIVEPVPTLENAIQGQMSAVGILMANILQDVYRSSSVVFSIMRKHSNHLDEWRRSLPAPMQLPSILDPSSPDDCGFEDKHRRSLVLVHIMGFGAQILLQRRLLVAAAECRMNKRWSLDGSREEAASIQRECVAAANSCVQLLDVLGYATSMFRRCWLCIGHAFSACSVLLFDAAQSVLYGVRDGVEETLAQSQKCINVLQSCSVADHVARSMMDIVLPLHQELLTLASANFSHIRQSGIYHLLQNPHSAGGPDSDPRTQPDPRDVLPVRSAAIPAMQKAIEVLGNPFGHPRRLNIDTFSPADQDIPSWWN</sequence>
<proteinExistence type="predicted"/>
<dbReference type="OrthoDB" id="1919336at2759"/>
<evidence type="ECO:0000313" key="10">
    <source>
        <dbReference type="Proteomes" id="UP000019478"/>
    </source>
</evidence>
<dbReference type="HOGENOM" id="CLU_025276_0_0_1"/>
<dbReference type="GO" id="GO:0008270">
    <property type="term" value="F:zinc ion binding"/>
    <property type="evidence" value="ECO:0007669"/>
    <property type="project" value="InterPro"/>
</dbReference>
<evidence type="ECO:0000256" key="3">
    <source>
        <dbReference type="ARBA" id="ARBA00023015"/>
    </source>
</evidence>
<dbReference type="InterPro" id="IPR050987">
    <property type="entry name" value="AtrR-like"/>
</dbReference>
<keyword evidence="6" id="KW-0539">Nucleus</keyword>
<evidence type="ECO:0000256" key="7">
    <source>
        <dbReference type="SAM" id="MobiDB-lite"/>
    </source>
</evidence>
<evidence type="ECO:0000256" key="2">
    <source>
        <dbReference type="ARBA" id="ARBA00022723"/>
    </source>
</evidence>
<dbReference type="STRING" id="1182542.W9YSA8"/>
<keyword evidence="10" id="KW-1185">Reference proteome</keyword>
<reference evidence="9 10" key="1">
    <citation type="submission" date="2013-03" db="EMBL/GenBank/DDBJ databases">
        <title>The Genome Sequence of Capronia epimyces CBS 606.96.</title>
        <authorList>
            <consortium name="The Broad Institute Genomics Platform"/>
            <person name="Cuomo C."/>
            <person name="de Hoog S."/>
            <person name="Gorbushina A."/>
            <person name="Walker B."/>
            <person name="Young S.K."/>
            <person name="Zeng Q."/>
            <person name="Gargeya S."/>
            <person name="Fitzgerald M."/>
            <person name="Haas B."/>
            <person name="Abouelleil A."/>
            <person name="Allen A.W."/>
            <person name="Alvarado L."/>
            <person name="Arachchi H.M."/>
            <person name="Berlin A.M."/>
            <person name="Chapman S.B."/>
            <person name="Gainer-Dewar J."/>
            <person name="Goldberg J."/>
            <person name="Griggs A."/>
            <person name="Gujja S."/>
            <person name="Hansen M."/>
            <person name="Howarth C."/>
            <person name="Imamovic A."/>
            <person name="Ireland A."/>
            <person name="Larimer J."/>
            <person name="McCowan C."/>
            <person name="Murphy C."/>
            <person name="Pearson M."/>
            <person name="Poon T.W."/>
            <person name="Priest M."/>
            <person name="Roberts A."/>
            <person name="Saif S."/>
            <person name="Shea T."/>
            <person name="Sisk P."/>
            <person name="Sykes S."/>
            <person name="Wortman J."/>
            <person name="Nusbaum C."/>
            <person name="Birren B."/>
        </authorList>
    </citation>
    <scope>NUCLEOTIDE SEQUENCE [LARGE SCALE GENOMIC DNA]</scope>
    <source>
        <strain evidence="9 10">CBS 606.96</strain>
    </source>
</reference>
<evidence type="ECO:0000259" key="8">
    <source>
        <dbReference type="PROSITE" id="PS50048"/>
    </source>
</evidence>